<dbReference type="RefSeq" id="WP_146126929.1">
    <property type="nucleotide sequence ID" value="NZ_PUEJ01000005.1"/>
</dbReference>
<evidence type="ECO:0000313" key="2">
    <source>
        <dbReference type="Proteomes" id="UP000237682"/>
    </source>
</evidence>
<sequence>MSVHLDSRVAAWQSKAGLVLPSRDQIAAYDAISETAFKLIKAIELEKSGIRDGNSAWHGSDPLLAYGMDLVRGLLKAKCIFAFDIEGVLLDANAAETG</sequence>
<dbReference type="EMBL" id="PUEJ01000005">
    <property type="protein sequence ID" value="PRH86914.1"/>
    <property type="molecule type" value="Genomic_DNA"/>
</dbReference>
<evidence type="ECO:0000313" key="1">
    <source>
        <dbReference type="EMBL" id="PRH86914.1"/>
    </source>
</evidence>
<keyword evidence="2" id="KW-1185">Reference proteome</keyword>
<name>A0A2S9QC41_9HYPH</name>
<dbReference type="AlphaFoldDB" id="A0A2S9QC41"/>
<accession>A0A2S9QC41</accession>
<protein>
    <submittedName>
        <fullName evidence="1">Uncharacterized protein</fullName>
    </submittedName>
</protein>
<reference evidence="1 2" key="1">
    <citation type="submission" date="2018-02" db="EMBL/GenBank/DDBJ databases">
        <title>Whole genome sequencing of endophytic bacterium.</title>
        <authorList>
            <person name="Eedara R."/>
            <person name="Podile A.R."/>
        </authorList>
    </citation>
    <scope>NUCLEOTIDE SEQUENCE [LARGE SCALE GENOMIC DNA]</scope>
    <source>
        <strain evidence="1 2">RP1T</strain>
    </source>
</reference>
<proteinExistence type="predicted"/>
<gene>
    <name evidence="1" type="ORF">C5L14_16645</name>
</gene>
<organism evidence="1 2">
    <name type="scientific">Labrys okinawensis</name>
    <dbReference type="NCBI Taxonomy" id="346911"/>
    <lineage>
        <taxon>Bacteria</taxon>
        <taxon>Pseudomonadati</taxon>
        <taxon>Pseudomonadota</taxon>
        <taxon>Alphaproteobacteria</taxon>
        <taxon>Hyphomicrobiales</taxon>
        <taxon>Xanthobacteraceae</taxon>
        <taxon>Labrys</taxon>
    </lineage>
</organism>
<comment type="caution">
    <text evidence="1">The sequence shown here is derived from an EMBL/GenBank/DDBJ whole genome shotgun (WGS) entry which is preliminary data.</text>
</comment>
<dbReference type="Proteomes" id="UP000237682">
    <property type="component" value="Unassembled WGS sequence"/>
</dbReference>